<evidence type="ECO:0000259" key="17">
    <source>
        <dbReference type="Pfam" id="PF03717"/>
    </source>
</evidence>
<keyword evidence="9" id="KW-0133">Cell shape</keyword>
<organism evidence="18 19">
    <name type="scientific">Heliobacterium mobile</name>
    <name type="common">Heliobacillus mobilis</name>
    <dbReference type="NCBI Taxonomy" id="28064"/>
    <lineage>
        <taxon>Bacteria</taxon>
        <taxon>Bacillati</taxon>
        <taxon>Bacillota</taxon>
        <taxon>Clostridia</taxon>
        <taxon>Eubacteriales</taxon>
        <taxon>Heliobacteriaceae</taxon>
        <taxon>Heliobacterium</taxon>
    </lineage>
</organism>
<dbReference type="SUPFAM" id="SSF56601">
    <property type="entry name" value="beta-lactamase/transpeptidase-like"/>
    <property type="match status" value="1"/>
</dbReference>
<comment type="caution">
    <text evidence="18">The sequence shown here is derived from an EMBL/GenBank/DDBJ whole genome shotgun (WGS) entry which is preliminary data.</text>
</comment>
<comment type="subcellular location">
    <subcellularLocation>
        <location evidence="2">Cell membrane</location>
    </subcellularLocation>
    <subcellularLocation>
        <location evidence="1">Membrane</location>
        <topology evidence="1">Single-pass membrane protein</topology>
    </subcellularLocation>
</comment>
<dbReference type="GO" id="GO:0005886">
    <property type="term" value="C:plasma membrane"/>
    <property type="evidence" value="ECO:0007669"/>
    <property type="project" value="UniProtKB-SubCell"/>
</dbReference>
<reference evidence="18 19" key="1">
    <citation type="submission" date="2019-11" db="EMBL/GenBank/DDBJ databases">
        <title>Whole-genome sequence of a the green, strictly anaerobic photosynthetic bacterium Heliobacillus mobilis DSM 6151.</title>
        <authorList>
            <person name="Kyndt J.A."/>
            <person name="Meyer T.E."/>
        </authorList>
    </citation>
    <scope>NUCLEOTIDE SEQUENCE [LARGE SCALE GENOMIC DNA]</scope>
    <source>
        <strain evidence="18 19">DSM 6151</strain>
    </source>
</reference>
<keyword evidence="12 15" id="KW-0472">Membrane</keyword>
<dbReference type="InterPro" id="IPR017790">
    <property type="entry name" value="Penicillin-binding_protein_2"/>
</dbReference>
<dbReference type="AlphaFoldDB" id="A0A6I3SGV8"/>
<evidence type="ECO:0000256" key="8">
    <source>
        <dbReference type="ARBA" id="ARBA00022801"/>
    </source>
</evidence>
<evidence type="ECO:0000256" key="14">
    <source>
        <dbReference type="SAM" id="MobiDB-lite"/>
    </source>
</evidence>
<dbReference type="NCBIfam" id="TIGR03423">
    <property type="entry name" value="pbp2_mrdA"/>
    <property type="match status" value="1"/>
</dbReference>
<keyword evidence="11 15" id="KW-1133">Transmembrane helix</keyword>
<name>A0A6I3SGV8_HELMO</name>
<dbReference type="EC" id="3.4.16.4" evidence="18"/>
<keyword evidence="10" id="KW-0573">Peptidoglycan synthesis</keyword>
<dbReference type="GO" id="GO:0071972">
    <property type="term" value="F:peptidoglycan L,D-transpeptidase activity"/>
    <property type="evidence" value="ECO:0007669"/>
    <property type="project" value="TreeGrafter"/>
</dbReference>
<accession>A0A6I3SGV8</accession>
<proteinExistence type="inferred from homology"/>
<comment type="similarity">
    <text evidence="3">Belongs to the transpeptidase family.</text>
</comment>
<keyword evidence="6" id="KW-0645">Protease</keyword>
<feature type="domain" description="Penicillin-binding protein dimerisation" evidence="17">
    <location>
        <begin position="84"/>
        <end position="268"/>
    </location>
</feature>
<dbReference type="EMBL" id="WNKU01000002">
    <property type="protein sequence ID" value="MTV48045.1"/>
    <property type="molecule type" value="Genomic_DNA"/>
</dbReference>
<dbReference type="Pfam" id="PF03717">
    <property type="entry name" value="PBP_dimer"/>
    <property type="match status" value="1"/>
</dbReference>
<evidence type="ECO:0000313" key="18">
    <source>
        <dbReference type="EMBL" id="MTV48045.1"/>
    </source>
</evidence>
<keyword evidence="5" id="KW-0997">Cell inner membrane</keyword>
<evidence type="ECO:0000256" key="13">
    <source>
        <dbReference type="ARBA" id="ARBA00023316"/>
    </source>
</evidence>
<feature type="domain" description="Penicillin-binding protein transpeptidase" evidence="16">
    <location>
        <begin position="313"/>
        <end position="692"/>
    </location>
</feature>
<evidence type="ECO:0000256" key="11">
    <source>
        <dbReference type="ARBA" id="ARBA00022989"/>
    </source>
</evidence>
<dbReference type="GO" id="GO:0006508">
    <property type="term" value="P:proteolysis"/>
    <property type="evidence" value="ECO:0007669"/>
    <property type="project" value="UniProtKB-KW"/>
</dbReference>
<dbReference type="InterPro" id="IPR012338">
    <property type="entry name" value="Beta-lactam/transpept-like"/>
</dbReference>
<dbReference type="Gene3D" id="3.90.1310.10">
    <property type="entry name" value="Penicillin-binding protein 2a (Domain 2)"/>
    <property type="match status" value="1"/>
</dbReference>
<dbReference type="GO" id="GO:0009002">
    <property type="term" value="F:serine-type D-Ala-D-Ala carboxypeptidase activity"/>
    <property type="evidence" value="ECO:0007669"/>
    <property type="project" value="UniProtKB-EC"/>
</dbReference>
<dbReference type="Gene3D" id="3.40.710.10">
    <property type="entry name" value="DD-peptidase/beta-lactamase superfamily"/>
    <property type="match status" value="1"/>
</dbReference>
<evidence type="ECO:0000259" key="16">
    <source>
        <dbReference type="Pfam" id="PF00905"/>
    </source>
</evidence>
<evidence type="ECO:0000313" key="19">
    <source>
        <dbReference type="Proteomes" id="UP000430670"/>
    </source>
</evidence>
<evidence type="ECO:0000256" key="3">
    <source>
        <dbReference type="ARBA" id="ARBA00007171"/>
    </source>
</evidence>
<evidence type="ECO:0000256" key="12">
    <source>
        <dbReference type="ARBA" id="ARBA00023136"/>
    </source>
</evidence>
<keyword evidence="13" id="KW-0961">Cell wall biogenesis/degradation</keyword>
<keyword evidence="4" id="KW-1003">Cell membrane</keyword>
<dbReference type="GO" id="GO:0071555">
    <property type="term" value="P:cell wall organization"/>
    <property type="evidence" value="ECO:0007669"/>
    <property type="project" value="UniProtKB-KW"/>
</dbReference>
<dbReference type="InterPro" id="IPR036138">
    <property type="entry name" value="PBP_dimer_sf"/>
</dbReference>
<evidence type="ECO:0000256" key="1">
    <source>
        <dbReference type="ARBA" id="ARBA00004167"/>
    </source>
</evidence>
<evidence type="ECO:0000256" key="15">
    <source>
        <dbReference type="SAM" id="Phobius"/>
    </source>
</evidence>
<dbReference type="InterPro" id="IPR050515">
    <property type="entry name" value="Beta-lactam/transpept"/>
</dbReference>
<dbReference type="GO" id="GO:0008360">
    <property type="term" value="P:regulation of cell shape"/>
    <property type="evidence" value="ECO:0007669"/>
    <property type="project" value="UniProtKB-KW"/>
</dbReference>
<gene>
    <name evidence="18" type="primary">mrdA</name>
    <name evidence="18" type="ORF">GJ688_03500</name>
</gene>
<protein>
    <submittedName>
        <fullName evidence="18">Penicillin-binding protein 2</fullName>
        <ecNumber evidence="18">3.4.16.4</ecNumber>
    </submittedName>
</protein>
<evidence type="ECO:0000256" key="10">
    <source>
        <dbReference type="ARBA" id="ARBA00022984"/>
    </source>
</evidence>
<keyword evidence="19" id="KW-1185">Reference proteome</keyword>
<keyword evidence="7 15" id="KW-0812">Transmembrane</keyword>
<sequence length="715" mass="79852">MAAQGRGGIMSVELGDLTGKFGSDLNNDPPAAKRRKDLESIFRFFSILTVLVFVVLASRLVYLQFIASDQYTTTSEENRIKLLPIPAMRGDIVDRNGITLATSIPVYNAYVTYLGLQNTDMNGVIERIAQILGANDPKITPDYIKNLINNQKFRLYEPILIKSGLSETEVAMLEERRADLPGLVVEKGPVRSYPPYEGTRIAGHMLGYVREISEDELKRLSEQKTDQKYDLNDMIGKFGLEKAYESYLRGEDGYQQVEVNRTNRPIRNLFTQDPIPGNRLVLTIDAKVQKAMEDSMDKTLTQLQRENPKAKAGAAVAINVKTGAILGMVSRPNLDPNDFIGVMDQSMADYYFRSDPPAHINRTIQAAYPPGSTFKPITAMAALEAGKLDPHEHITCTGAYWEKPNIKCWQVHGSVDLNDALAKSCNVYFQEMGRRAGIDYINQVAREFGLGQETGIALPGEEEGLLPGRDWKRAWGSSYANNRYQARIRELEKQTQEQLNNAQTEEEKQKIQKKDSQMRKTIERDYKSDMNYWPYWQAYETYNTSIGQGRNQYTILQLGNYIATLANGGTRYQPYLVDHIESPDKQIVQQFNPTVINQVSVSPENIALVRKAMHAVADEGGTANYLFQDFPFQVAAKTGTAETGRAGDNKEKDYHGVFVAFAPFDNPEIAFAGVIEYGYHGGSSAGVVARAAFEQYFGLKPSASGALVPAGHVEE</sequence>
<dbReference type="OrthoDB" id="9757901at2"/>
<feature type="region of interest" description="Disordered" evidence="14">
    <location>
        <begin position="495"/>
        <end position="516"/>
    </location>
</feature>
<keyword evidence="8 18" id="KW-0378">Hydrolase</keyword>
<dbReference type="InterPro" id="IPR001460">
    <property type="entry name" value="PCN-bd_Tpept"/>
</dbReference>
<dbReference type="PANTHER" id="PTHR30627">
    <property type="entry name" value="PEPTIDOGLYCAN D,D-TRANSPEPTIDASE"/>
    <property type="match status" value="1"/>
</dbReference>
<feature type="transmembrane region" description="Helical" evidence="15">
    <location>
        <begin position="41"/>
        <end position="62"/>
    </location>
</feature>
<dbReference type="Pfam" id="PF00905">
    <property type="entry name" value="Transpeptidase"/>
    <property type="match status" value="1"/>
</dbReference>
<evidence type="ECO:0000256" key="4">
    <source>
        <dbReference type="ARBA" id="ARBA00022475"/>
    </source>
</evidence>
<dbReference type="GO" id="GO:0009252">
    <property type="term" value="P:peptidoglycan biosynthetic process"/>
    <property type="evidence" value="ECO:0007669"/>
    <property type="project" value="UniProtKB-KW"/>
</dbReference>
<dbReference type="Gene3D" id="3.30.1390.30">
    <property type="entry name" value="Penicillin-binding protein 2a, domain 3"/>
    <property type="match status" value="1"/>
</dbReference>
<dbReference type="Proteomes" id="UP000430670">
    <property type="component" value="Unassembled WGS sequence"/>
</dbReference>
<dbReference type="GO" id="GO:0008658">
    <property type="term" value="F:penicillin binding"/>
    <property type="evidence" value="ECO:0007669"/>
    <property type="project" value="InterPro"/>
</dbReference>
<dbReference type="SUPFAM" id="SSF56519">
    <property type="entry name" value="Penicillin binding protein dimerisation domain"/>
    <property type="match status" value="1"/>
</dbReference>
<dbReference type="PANTHER" id="PTHR30627:SF2">
    <property type="entry name" value="PEPTIDOGLYCAN D,D-TRANSPEPTIDASE MRDA"/>
    <property type="match status" value="1"/>
</dbReference>
<evidence type="ECO:0000256" key="9">
    <source>
        <dbReference type="ARBA" id="ARBA00022960"/>
    </source>
</evidence>
<evidence type="ECO:0000256" key="2">
    <source>
        <dbReference type="ARBA" id="ARBA00004236"/>
    </source>
</evidence>
<dbReference type="InterPro" id="IPR005311">
    <property type="entry name" value="PBP_dimer"/>
</dbReference>
<keyword evidence="18" id="KW-0121">Carboxypeptidase</keyword>
<evidence type="ECO:0000256" key="6">
    <source>
        <dbReference type="ARBA" id="ARBA00022670"/>
    </source>
</evidence>
<evidence type="ECO:0000256" key="5">
    <source>
        <dbReference type="ARBA" id="ARBA00022519"/>
    </source>
</evidence>
<feature type="compositionally biased region" description="Basic and acidic residues" evidence="14">
    <location>
        <begin position="505"/>
        <end position="516"/>
    </location>
</feature>
<evidence type="ECO:0000256" key="7">
    <source>
        <dbReference type="ARBA" id="ARBA00022692"/>
    </source>
</evidence>